<keyword evidence="1" id="KW-1133">Transmembrane helix</keyword>
<evidence type="ECO:0000313" key="3">
    <source>
        <dbReference type="Proteomes" id="UP000702544"/>
    </source>
</evidence>
<name>A0AAE4ZC53_9BACT</name>
<dbReference type="Proteomes" id="UP000702544">
    <property type="component" value="Unassembled WGS sequence"/>
</dbReference>
<dbReference type="GO" id="GO:0016787">
    <property type="term" value="F:hydrolase activity"/>
    <property type="evidence" value="ECO:0007669"/>
    <property type="project" value="UniProtKB-KW"/>
</dbReference>
<dbReference type="PANTHER" id="PTHR40031:SF1">
    <property type="entry name" value="MEMBRANE-BOUND METAL-DEPENDENT HYDROLASE"/>
    <property type="match status" value="1"/>
</dbReference>
<evidence type="ECO:0000256" key="1">
    <source>
        <dbReference type="SAM" id="Phobius"/>
    </source>
</evidence>
<dbReference type="Pfam" id="PF04307">
    <property type="entry name" value="YdjM"/>
    <property type="match status" value="1"/>
</dbReference>
<feature type="transmembrane region" description="Helical" evidence="1">
    <location>
        <begin position="54"/>
        <end position="75"/>
    </location>
</feature>
<evidence type="ECO:0000313" key="2">
    <source>
        <dbReference type="EMBL" id="NIR76386.1"/>
    </source>
</evidence>
<sequence length="307" mass="33837">MTHTLVGASLAQTGLKDRTALGTATLLVGANLPDVDVLAYFWGNETAVWFRRGLTHGLLALVVLPLVLTGVVLLWDRAVRRPAAGEQRPVVPRQVLMLAALAVATHPLLDFLNVYGMRWLAPFSWRWFYGDTLFIVDPWVWGLLAAGIWLARRGTVWPKLGMTAAVVYTLGMWGSGQAARNYVSDELKKAGVTVQRAVAAPMAVTPFVRWVVVETAGGYSAGVFHWLPRPRVDLQPLPFDRGPEQPMAEAAVEATQARRFLAWARFPYFLVSREGEGYAVRIGDARYTLDPESSWASTTIHVDSSVP</sequence>
<proteinExistence type="predicted"/>
<dbReference type="EMBL" id="JAACAK010000125">
    <property type="protein sequence ID" value="NIR76386.1"/>
    <property type="molecule type" value="Genomic_DNA"/>
</dbReference>
<feature type="transmembrane region" description="Helical" evidence="1">
    <location>
        <begin position="20"/>
        <end position="42"/>
    </location>
</feature>
<feature type="transmembrane region" description="Helical" evidence="1">
    <location>
        <begin position="127"/>
        <end position="151"/>
    </location>
</feature>
<keyword evidence="1" id="KW-0472">Membrane</keyword>
<accession>A0AAE4ZC53</accession>
<keyword evidence="2" id="KW-0378">Hydrolase</keyword>
<dbReference type="InterPro" id="IPR007404">
    <property type="entry name" value="YdjM-like"/>
</dbReference>
<reference evidence="2 3" key="1">
    <citation type="submission" date="2020-01" db="EMBL/GenBank/DDBJ databases">
        <title>Genomes assembled from Gulf of Kutch pelagic sediment metagenomes.</title>
        <authorList>
            <person name="Chandrashekar M."/>
            <person name="Mahajan M.S."/>
            <person name="Dave K.J."/>
            <person name="Vatsa P."/>
            <person name="Nathani N.M."/>
        </authorList>
    </citation>
    <scope>NUCLEOTIDE SEQUENCE [LARGE SCALE GENOMIC DNA]</scope>
    <source>
        <strain evidence="2">KS3-K002</strain>
    </source>
</reference>
<comment type="caution">
    <text evidence="2">The sequence shown here is derived from an EMBL/GenBank/DDBJ whole genome shotgun (WGS) entry which is preliminary data.</text>
</comment>
<gene>
    <name evidence="2" type="ORF">GWO12_14945</name>
</gene>
<dbReference type="PANTHER" id="PTHR40031">
    <property type="entry name" value="HYPOTHETICAL MEMBRANE SPANNING PROTEIN"/>
    <property type="match status" value="1"/>
</dbReference>
<protein>
    <submittedName>
        <fullName evidence="2">Metal-dependent hydrolase</fullName>
    </submittedName>
</protein>
<feature type="transmembrane region" description="Helical" evidence="1">
    <location>
        <begin position="95"/>
        <end position="115"/>
    </location>
</feature>
<organism evidence="2 3">
    <name type="scientific">Candidatus Kutchimonas denitrificans</name>
    <dbReference type="NCBI Taxonomy" id="3056748"/>
    <lineage>
        <taxon>Bacteria</taxon>
        <taxon>Pseudomonadati</taxon>
        <taxon>Gemmatimonadota</taxon>
        <taxon>Gemmatimonadia</taxon>
        <taxon>Candidatus Palauibacterales</taxon>
        <taxon>Candidatus Palauibacteraceae</taxon>
        <taxon>Candidatus Kutchimonas</taxon>
    </lineage>
</organism>
<dbReference type="AlphaFoldDB" id="A0AAE4ZC53"/>
<dbReference type="InterPro" id="IPR053170">
    <property type="entry name" value="Transcription_regulator"/>
</dbReference>
<keyword evidence="1" id="KW-0812">Transmembrane</keyword>